<comment type="caution">
    <text evidence="2">The sequence shown here is derived from an EMBL/GenBank/DDBJ whole genome shotgun (WGS) entry which is preliminary data.</text>
</comment>
<feature type="region of interest" description="Disordered" evidence="1">
    <location>
        <begin position="308"/>
        <end position="332"/>
    </location>
</feature>
<evidence type="ECO:0000256" key="1">
    <source>
        <dbReference type="SAM" id="MobiDB-lite"/>
    </source>
</evidence>
<accession>G4TEY8</accession>
<feature type="region of interest" description="Disordered" evidence="1">
    <location>
        <begin position="205"/>
        <end position="235"/>
    </location>
</feature>
<feature type="region of interest" description="Disordered" evidence="1">
    <location>
        <begin position="391"/>
        <end position="425"/>
    </location>
</feature>
<evidence type="ECO:0000313" key="3">
    <source>
        <dbReference type="Proteomes" id="UP000007148"/>
    </source>
</evidence>
<keyword evidence="3" id="KW-1185">Reference proteome</keyword>
<protein>
    <submittedName>
        <fullName evidence="2">Uncharacterized protein</fullName>
    </submittedName>
</protein>
<name>G4TEY8_SERID</name>
<dbReference type="EMBL" id="CAFZ01000066">
    <property type="protein sequence ID" value="CCA69893.1"/>
    <property type="molecule type" value="Genomic_DNA"/>
</dbReference>
<feature type="compositionally biased region" description="Polar residues" evidence="1">
    <location>
        <begin position="269"/>
        <end position="278"/>
    </location>
</feature>
<dbReference type="OMA" id="GWLYRQD"/>
<dbReference type="PANTHER" id="PTHR38702">
    <property type="entry name" value="CALPONIN-HOMOLOGY (CH) DOMAIN-CONTAINING PROTEIN"/>
    <property type="match status" value="1"/>
</dbReference>
<feature type="compositionally biased region" description="Polar residues" evidence="1">
    <location>
        <begin position="17"/>
        <end position="33"/>
    </location>
</feature>
<dbReference type="HOGENOM" id="CLU_013928_0_0_1"/>
<dbReference type="Proteomes" id="UP000007148">
    <property type="component" value="Unassembled WGS sequence"/>
</dbReference>
<dbReference type="AlphaFoldDB" id="G4TEY8"/>
<feature type="compositionally biased region" description="Acidic residues" evidence="1">
    <location>
        <begin position="315"/>
        <end position="327"/>
    </location>
</feature>
<sequence length="656" mass="71776">MADELKVPSEGRKSRKQSTYYPAAASTSNTKPYSKSAAKRSSVLALGSIEHLQYYFTKTGLAAKQKPGFKAKGLVPAIGGGHLRTPSAISGIPQIAFDLPPSPVVPPTIQHPFVDVVKDYEVDPEELLPGLVADLQRVSDLWHIGRPEEEVATPAPAKQDALRPTPTIASPGEFDVLLVLQATTNAIRSVRNYLVALPDETPILNTAPTFRPHTISHRPSPAKKPAQRPGNDPLSKIRREALDVLAALRGIEERYRLPMTDDSFEGASENGSGSTRSAPSPSGHHSGDDDSESTASFNFSMVTVPGRKKTVPVWPDEEEDVMNDDTEQERRENWDEKLVLGGGWLYRNDVSFSDVQQEKQVVVKYLNTVDAVLFPGDHQNGVRGWSKTLDKIQDERRGSSRNSSVNGRLTPERQPSPVAKLRAKRSGGLLTDTMQAMTLTEEPEDEPASPMDEEHLPNWAKRTAFVDDPMGRTFALLVHLLPVELLHLLPPPSETPSSEALMMSLCSGQLLCVAYNAGVRKSKKPWGYINANAVHDIAALEADAAKDGEGEGEKEKRRTAWTFRRTENLRLWAAALKMRYMIPLVSPANLTAGGSPRNGTPATSPSALTLSFGHNVTPFFFDAAIVAKKGPLWEEMLHDAVILWVNAVVAEKRGDS</sequence>
<feature type="region of interest" description="Disordered" evidence="1">
    <location>
        <begin position="259"/>
        <end position="295"/>
    </location>
</feature>
<dbReference type="PANTHER" id="PTHR38702:SF1">
    <property type="entry name" value="CALPONIN-HOMOLOGY (CH) DOMAIN-CONTAINING PROTEIN"/>
    <property type="match status" value="1"/>
</dbReference>
<dbReference type="STRING" id="1109443.G4TEY8"/>
<gene>
    <name evidence="2" type="ORF">PIIN_03832</name>
</gene>
<reference evidence="2 3" key="1">
    <citation type="journal article" date="2011" name="PLoS Pathog.">
        <title>Endophytic Life Strategies Decoded by Genome and Transcriptome Analyses of the Mutualistic Root Symbiont Piriformospora indica.</title>
        <authorList>
            <person name="Zuccaro A."/>
            <person name="Lahrmann U."/>
            <person name="Guldener U."/>
            <person name="Langen G."/>
            <person name="Pfiffi S."/>
            <person name="Biedenkopf D."/>
            <person name="Wong P."/>
            <person name="Samans B."/>
            <person name="Grimm C."/>
            <person name="Basiewicz M."/>
            <person name="Murat C."/>
            <person name="Martin F."/>
            <person name="Kogel K.H."/>
        </authorList>
    </citation>
    <scope>NUCLEOTIDE SEQUENCE [LARGE SCALE GENOMIC DNA]</scope>
    <source>
        <strain evidence="2 3">DSM 11827</strain>
    </source>
</reference>
<feature type="compositionally biased region" description="Basic and acidic residues" evidence="1">
    <location>
        <begin position="1"/>
        <end position="12"/>
    </location>
</feature>
<feature type="region of interest" description="Disordered" evidence="1">
    <location>
        <begin position="1"/>
        <end position="36"/>
    </location>
</feature>
<evidence type="ECO:0000313" key="2">
    <source>
        <dbReference type="EMBL" id="CCA69893.1"/>
    </source>
</evidence>
<dbReference type="eggNOG" id="ENOG502S2SA">
    <property type="taxonomic scope" value="Eukaryota"/>
</dbReference>
<proteinExistence type="predicted"/>
<dbReference type="InParanoid" id="G4TEY8"/>
<organism evidence="2 3">
    <name type="scientific">Serendipita indica (strain DSM 11827)</name>
    <name type="common">Root endophyte fungus</name>
    <name type="synonym">Piriformospora indica</name>
    <dbReference type="NCBI Taxonomy" id="1109443"/>
    <lineage>
        <taxon>Eukaryota</taxon>
        <taxon>Fungi</taxon>
        <taxon>Dikarya</taxon>
        <taxon>Basidiomycota</taxon>
        <taxon>Agaricomycotina</taxon>
        <taxon>Agaricomycetes</taxon>
        <taxon>Sebacinales</taxon>
        <taxon>Serendipitaceae</taxon>
        <taxon>Serendipita</taxon>
    </lineage>
</organism>
<dbReference type="OrthoDB" id="2534759at2759"/>